<dbReference type="Proteomes" id="UP000078596">
    <property type="component" value="Chromosome"/>
</dbReference>
<name>A0A191ZDV8_9GAMM</name>
<gene>
    <name evidence="1" type="ORF">A9404_00480</name>
</gene>
<dbReference type="AlphaFoldDB" id="A0A191ZDV8"/>
<organism evidence="1 2">
    <name type="scientific">Halothiobacillus diazotrophicus</name>
    <dbReference type="NCBI Taxonomy" id="1860122"/>
    <lineage>
        <taxon>Bacteria</taxon>
        <taxon>Pseudomonadati</taxon>
        <taxon>Pseudomonadota</taxon>
        <taxon>Gammaproteobacteria</taxon>
        <taxon>Chromatiales</taxon>
        <taxon>Halothiobacillaceae</taxon>
        <taxon>Halothiobacillus</taxon>
    </lineage>
</organism>
<keyword evidence="2" id="KW-1185">Reference proteome</keyword>
<dbReference type="InterPro" id="IPR009752">
    <property type="entry name" value="Phage_Mu_GpJ"/>
</dbReference>
<dbReference type="Pfam" id="PF07030">
    <property type="entry name" value="Phage_Mu_Gp36"/>
    <property type="match status" value="1"/>
</dbReference>
<sequence>MTGYATIDDIARAATGGWDELAERAIPDPRVDGTLLQLTVTGGDRSGYAAEVIALADDALVWLSEVLAGAGRHADTYLAPRYQAVMPLSDELIGSSDLPAAVAAIALRRLYGAQLPDAIRKGTDWADTYLRDLSAGRASLGVADTQTAQVPGRMSVQTAKKSFDWERY</sequence>
<dbReference type="STRING" id="1860122.A9404_00480"/>
<accession>A0A191ZDV8</accession>
<dbReference type="OrthoDB" id="58213at135613"/>
<proteinExistence type="predicted"/>
<evidence type="ECO:0000313" key="1">
    <source>
        <dbReference type="EMBL" id="ANJ66056.1"/>
    </source>
</evidence>
<reference evidence="1 2" key="1">
    <citation type="submission" date="2016-06" db="EMBL/GenBank/DDBJ databases">
        <title>Insight into the functional genes involving in sulfur oxidation in Pearl River water.</title>
        <authorList>
            <person name="Luo J."/>
            <person name="Tan X."/>
            <person name="Lin W."/>
        </authorList>
    </citation>
    <scope>NUCLEOTIDE SEQUENCE [LARGE SCALE GENOMIC DNA]</scope>
    <source>
        <strain evidence="1 2">LS2</strain>
    </source>
</reference>
<dbReference type="RefSeq" id="WP_066097673.1">
    <property type="nucleotide sequence ID" value="NZ_CP016027.1"/>
</dbReference>
<evidence type="ECO:0000313" key="2">
    <source>
        <dbReference type="Proteomes" id="UP000078596"/>
    </source>
</evidence>
<dbReference type="KEGG" id="haz:A9404_00480"/>
<protein>
    <recommendedName>
        <fullName evidence="3">Mu-like prophage protein gp36</fullName>
    </recommendedName>
</protein>
<evidence type="ECO:0008006" key="3">
    <source>
        <dbReference type="Google" id="ProtNLM"/>
    </source>
</evidence>
<dbReference type="EMBL" id="CP016027">
    <property type="protein sequence ID" value="ANJ66056.1"/>
    <property type="molecule type" value="Genomic_DNA"/>
</dbReference>